<keyword evidence="2" id="KW-1185">Reference proteome</keyword>
<feature type="compositionally biased region" description="Low complexity" evidence="1">
    <location>
        <begin position="21"/>
        <end position="31"/>
    </location>
</feature>
<evidence type="ECO:0000313" key="2">
    <source>
        <dbReference type="Proteomes" id="UP000887566"/>
    </source>
</evidence>
<evidence type="ECO:0000256" key="1">
    <source>
        <dbReference type="SAM" id="MobiDB-lite"/>
    </source>
</evidence>
<sequence>MIDRRYDGRRTALRPPALQLTTSQSTRSTNTPERITVAPFCHLSTGRSSPIGPSRAPIVVVRRPPSPRRRRNDRIWRRVNSAQTNGTDEWARASPWPIDGASSGRRGATSLDRRSHPISAGGNDRSRLSPWE</sequence>
<accession>A0A914WQH6</accession>
<name>A0A914WQH6_9BILA</name>
<organism evidence="2 3">
    <name type="scientific">Plectus sambesii</name>
    <dbReference type="NCBI Taxonomy" id="2011161"/>
    <lineage>
        <taxon>Eukaryota</taxon>
        <taxon>Metazoa</taxon>
        <taxon>Ecdysozoa</taxon>
        <taxon>Nematoda</taxon>
        <taxon>Chromadorea</taxon>
        <taxon>Plectida</taxon>
        <taxon>Plectina</taxon>
        <taxon>Plectoidea</taxon>
        <taxon>Plectidae</taxon>
        <taxon>Plectus</taxon>
    </lineage>
</organism>
<protein>
    <submittedName>
        <fullName evidence="3">Uncharacterized protein</fullName>
    </submittedName>
</protein>
<feature type="compositionally biased region" description="Basic and acidic residues" evidence="1">
    <location>
        <begin position="1"/>
        <end position="10"/>
    </location>
</feature>
<evidence type="ECO:0000313" key="3">
    <source>
        <dbReference type="WBParaSite" id="PSAMB.scaffold4907size24452.g25521.t1"/>
    </source>
</evidence>
<dbReference type="AlphaFoldDB" id="A0A914WQH6"/>
<feature type="region of interest" description="Disordered" evidence="1">
    <location>
        <begin position="1"/>
        <end position="132"/>
    </location>
</feature>
<dbReference type="WBParaSite" id="PSAMB.scaffold4907size24452.g25521.t1">
    <property type="protein sequence ID" value="PSAMB.scaffold4907size24452.g25521.t1"/>
    <property type="gene ID" value="PSAMB.scaffold4907size24452.g25521"/>
</dbReference>
<dbReference type="Proteomes" id="UP000887566">
    <property type="component" value="Unplaced"/>
</dbReference>
<reference evidence="3" key="1">
    <citation type="submission" date="2022-11" db="UniProtKB">
        <authorList>
            <consortium name="WormBaseParasite"/>
        </authorList>
    </citation>
    <scope>IDENTIFICATION</scope>
</reference>
<proteinExistence type="predicted"/>
<feature type="compositionally biased region" description="Low complexity" evidence="1">
    <location>
        <begin position="53"/>
        <end position="63"/>
    </location>
</feature>